<dbReference type="EMBL" id="JANUCP010000001">
    <property type="protein sequence ID" value="MCS3917629.1"/>
    <property type="molecule type" value="Genomic_DNA"/>
</dbReference>
<proteinExistence type="predicted"/>
<evidence type="ECO:0000313" key="3">
    <source>
        <dbReference type="Proteomes" id="UP001204798"/>
    </source>
</evidence>
<organism evidence="2 3">
    <name type="scientific">Candidatus Fervidibacter sacchari</name>
    <dbReference type="NCBI Taxonomy" id="1448929"/>
    <lineage>
        <taxon>Bacteria</taxon>
        <taxon>Candidatus Fervidibacterota</taxon>
        <taxon>Candidatus Fervidibacter</taxon>
    </lineage>
</organism>
<evidence type="ECO:0000256" key="1">
    <source>
        <dbReference type="SAM" id="SignalP"/>
    </source>
</evidence>
<dbReference type="RefSeq" id="WP_018196592.1">
    <property type="nucleotide sequence ID" value="NZ_CP130454.1"/>
</dbReference>
<dbReference type="Gene3D" id="1.25.40.10">
    <property type="entry name" value="Tetratricopeptide repeat domain"/>
    <property type="match status" value="1"/>
</dbReference>
<reference evidence="2 3" key="1">
    <citation type="submission" date="2022-08" db="EMBL/GenBank/DDBJ databases">
        <title>Bacterial and archaeal communities from various locations to study Microbial Dark Matter (Phase II).</title>
        <authorList>
            <person name="Stepanauskas R."/>
        </authorList>
    </citation>
    <scope>NUCLEOTIDE SEQUENCE [LARGE SCALE GENOMIC DNA]</scope>
    <source>
        <strain evidence="2 3">PD1</strain>
    </source>
</reference>
<feature type="signal peptide" evidence="1">
    <location>
        <begin position="1"/>
        <end position="19"/>
    </location>
</feature>
<dbReference type="Proteomes" id="UP001204798">
    <property type="component" value="Unassembled WGS sequence"/>
</dbReference>
<comment type="caution">
    <text evidence="2">The sequence shown here is derived from an EMBL/GenBank/DDBJ whole genome shotgun (WGS) entry which is preliminary data.</text>
</comment>
<sequence>MRKWLAVILLLSAAVPLNSQFVRSPYQSHPHFVWGLTPSFFEKHKTHSDAEVVEKAIGILTGIGDYCWHEGFHFQLIRILKASVELDPTFGEAYENAAWLLVSYDRKDEALSLLKRYLENNPNRYEPYYELGWFYFHWQKQPEKAIPWLEKAVRFPHPPIIEHTLAHAYERAGRLRDALAVWENKLKRFPNDPVAKRHSERLRELLRKEQQ</sequence>
<dbReference type="Pfam" id="PF13432">
    <property type="entry name" value="TPR_16"/>
    <property type="match status" value="1"/>
</dbReference>
<name>A0ABT2EI49_9BACT</name>
<protein>
    <submittedName>
        <fullName evidence="2">Tetratricopeptide (TPR) repeat protein</fullName>
    </submittedName>
</protein>
<evidence type="ECO:0000313" key="2">
    <source>
        <dbReference type="EMBL" id="MCS3917629.1"/>
    </source>
</evidence>
<feature type="chain" id="PRO_5045566743" evidence="1">
    <location>
        <begin position="20"/>
        <end position="211"/>
    </location>
</feature>
<dbReference type="SUPFAM" id="SSF48452">
    <property type="entry name" value="TPR-like"/>
    <property type="match status" value="1"/>
</dbReference>
<dbReference type="InterPro" id="IPR011990">
    <property type="entry name" value="TPR-like_helical_dom_sf"/>
</dbReference>
<gene>
    <name evidence="2" type="ORF">M2350_000026</name>
</gene>
<accession>A0ABT2EI49</accession>
<keyword evidence="1" id="KW-0732">Signal</keyword>
<keyword evidence="3" id="KW-1185">Reference proteome</keyword>